<comment type="caution">
    <text evidence="1">The sequence shown here is derived from an EMBL/GenBank/DDBJ whole genome shotgun (WGS) entry which is preliminary data.</text>
</comment>
<dbReference type="EMBL" id="JAVXZY010000004">
    <property type="protein sequence ID" value="MDT9000136.1"/>
    <property type="molecule type" value="Genomic_DNA"/>
</dbReference>
<evidence type="ECO:0000313" key="1">
    <source>
        <dbReference type="EMBL" id="MDT9000136.1"/>
    </source>
</evidence>
<protein>
    <submittedName>
        <fullName evidence="1">HPr-rel-A system PqqD family peptide chaperone</fullName>
    </submittedName>
</protein>
<gene>
    <name evidence="1" type="ORF">RQP53_12740</name>
</gene>
<name>A0ABU3PE12_9BURK</name>
<evidence type="ECO:0000313" key="2">
    <source>
        <dbReference type="Proteomes" id="UP001246372"/>
    </source>
</evidence>
<dbReference type="RefSeq" id="WP_315650686.1">
    <property type="nucleotide sequence ID" value="NZ_JAVXZY010000004.1"/>
</dbReference>
<dbReference type="NCBIfam" id="TIGR04353">
    <property type="entry name" value="PqqD_rel_X"/>
    <property type="match status" value="1"/>
</dbReference>
<proteinExistence type="predicted"/>
<keyword evidence="2" id="KW-1185">Reference proteome</keyword>
<sequence length="104" mass="11334">MTTASAASAPHWRSCASPRFALRYLDGDHCALAFDSASGDTHLLSLLDYELTQLLLDGARPEADLLAEVRAMLDAPEQEADLPALLNERLHHLRSLGLLDCHSP</sequence>
<organism evidence="1 2">
    <name type="scientific">Roseateles aquae</name>
    <dbReference type="NCBI Taxonomy" id="3077235"/>
    <lineage>
        <taxon>Bacteria</taxon>
        <taxon>Pseudomonadati</taxon>
        <taxon>Pseudomonadota</taxon>
        <taxon>Betaproteobacteria</taxon>
        <taxon>Burkholderiales</taxon>
        <taxon>Sphaerotilaceae</taxon>
        <taxon>Roseateles</taxon>
    </lineage>
</organism>
<accession>A0ABU3PE12</accession>
<dbReference type="InterPro" id="IPR027599">
    <property type="entry name" value="PqqD-rel_X"/>
</dbReference>
<dbReference type="Proteomes" id="UP001246372">
    <property type="component" value="Unassembled WGS sequence"/>
</dbReference>
<reference evidence="1" key="1">
    <citation type="submission" date="2023-09" db="EMBL/GenBank/DDBJ databases">
        <title>Paucibacter sp. APW11 Genome sequencing and assembly.</title>
        <authorList>
            <person name="Kim I."/>
        </authorList>
    </citation>
    <scope>NUCLEOTIDE SEQUENCE</scope>
    <source>
        <strain evidence="1">APW11</strain>
    </source>
</reference>